<protein>
    <submittedName>
        <fullName evidence="2">dTDP-3-amino-3,6-dideoxy-alpha-D-galactopyranose 3-N-acetyltransferase</fullName>
        <ecNumber evidence="2">2.3.1.197</ecNumber>
    </submittedName>
</protein>
<dbReference type="InterPro" id="IPR018357">
    <property type="entry name" value="Hexapep_transf_CS"/>
</dbReference>
<gene>
    <name evidence="2" type="primary">fdtC_3</name>
    <name evidence="2" type="ORF">SDC9_68749</name>
</gene>
<evidence type="ECO:0000256" key="1">
    <source>
        <dbReference type="ARBA" id="ARBA00022679"/>
    </source>
</evidence>
<dbReference type="PROSITE" id="PS00101">
    <property type="entry name" value="HEXAPEP_TRANSFERASES"/>
    <property type="match status" value="1"/>
</dbReference>
<name>A0A644Y2Q5_9ZZZZ</name>
<dbReference type="InterPro" id="IPR050179">
    <property type="entry name" value="Trans_hexapeptide_repeat"/>
</dbReference>
<dbReference type="InterPro" id="IPR011004">
    <property type="entry name" value="Trimer_LpxA-like_sf"/>
</dbReference>
<dbReference type="Gene3D" id="2.160.10.10">
    <property type="entry name" value="Hexapeptide repeat proteins"/>
    <property type="match status" value="1"/>
</dbReference>
<dbReference type="AlphaFoldDB" id="A0A644Y2Q5"/>
<keyword evidence="1 2" id="KW-0808">Transferase</keyword>
<accession>A0A644Y2Q5</accession>
<dbReference type="Pfam" id="PF00132">
    <property type="entry name" value="Hexapep"/>
    <property type="match status" value="1"/>
</dbReference>
<dbReference type="InterPro" id="IPR001451">
    <property type="entry name" value="Hexapep"/>
</dbReference>
<keyword evidence="2" id="KW-0012">Acyltransferase</keyword>
<dbReference type="EMBL" id="VSSQ01003776">
    <property type="protein sequence ID" value="MPM22298.1"/>
    <property type="molecule type" value="Genomic_DNA"/>
</dbReference>
<sequence>MEAGSFIGPGAILCGNTRVKEGAFIGAGAVLLPGVIVGQKAVVGAGAVVIRDVPCFTKVFGNPARLCVKQ</sequence>
<dbReference type="PANTHER" id="PTHR43300">
    <property type="entry name" value="ACETYLTRANSFERASE"/>
    <property type="match status" value="1"/>
</dbReference>
<dbReference type="GO" id="GO:0016746">
    <property type="term" value="F:acyltransferase activity"/>
    <property type="evidence" value="ECO:0007669"/>
    <property type="project" value="UniProtKB-KW"/>
</dbReference>
<proteinExistence type="predicted"/>
<evidence type="ECO:0000313" key="2">
    <source>
        <dbReference type="EMBL" id="MPM22298.1"/>
    </source>
</evidence>
<organism evidence="2">
    <name type="scientific">bioreactor metagenome</name>
    <dbReference type="NCBI Taxonomy" id="1076179"/>
    <lineage>
        <taxon>unclassified sequences</taxon>
        <taxon>metagenomes</taxon>
        <taxon>ecological metagenomes</taxon>
    </lineage>
</organism>
<dbReference type="SUPFAM" id="SSF51161">
    <property type="entry name" value="Trimeric LpxA-like enzymes"/>
    <property type="match status" value="1"/>
</dbReference>
<dbReference type="EC" id="2.3.1.197" evidence="2"/>
<reference evidence="2" key="1">
    <citation type="submission" date="2019-08" db="EMBL/GenBank/DDBJ databases">
        <authorList>
            <person name="Kucharzyk K."/>
            <person name="Murdoch R.W."/>
            <person name="Higgins S."/>
            <person name="Loffler F."/>
        </authorList>
    </citation>
    <scope>NUCLEOTIDE SEQUENCE</scope>
</reference>
<comment type="caution">
    <text evidence="2">The sequence shown here is derived from an EMBL/GenBank/DDBJ whole genome shotgun (WGS) entry which is preliminary data.</text>
</comment>